<keyword evidence="1 2" id="KW-0812">Transmembrane</keyword>
<evidence type="ECO:0000313" key="5">
    <source>
        <dbReference type="Proteomes" id="UP000002051"/>
    </source>
</evidence>
<reference evidence="3" key="5">
    <citation type="journal article" date="2018" name="Nat. Plants">
        <title>Whole-genome landscape of Medicago truncatula symbiotic genes.</title>
        <authorList>
            <person name="Pecrix Y."/>
            <person name="Gamas P."/>
            <person name="Carrere S."/>
        </authorList>
    </citation>
    <scope>NUCLEOTIDE SEQUENCE</scope>
    <source>
        <tissue evidence="3">Leaves</tissue>
    </source>
</reference>
<proteinExistence type="predicted"/>
<evidence type="ECO:0000313" key="3">
    <source>
        <dbReference type="EMBL" id="RHN70404.1"/>
    </source>
</evidence>
<sequence>MLLINGDGLLTLLTDIRCGRPIALLLVMGITWIGVSSTMFVIGTYRQRCLCLCDAFIAIDFQLEATYYEGI</sequence>
<reference evidence="4" key="3">
    <citation type="submission" date="2015-04" db="UniProtKB">
        <authorList>
            <consortium name="EnsemblPlants"/>
        </authorList>
    </citation>
    <scope>IDENTIFICATION</scope>
    <source>
        <strain evidence="4">cv. Jemalong A17</strain>
    </source>
</reference>
<gene>
    <name evidence="2" type="ordered locus">MTR_3g103490</name>
    <name evidence="3" type="ORF">MtrunA17_Chr3g0135181</name>
</gene>
<reference evidence="2 5" key="2">
    <citation type="journal article" date="2014" name="BMC Genomics">
        <title>An improved genome release (version Mt4.0) for the model legume Medicago truncatula.</title>
        <authorList>
            <person name="Tang H."/>
            <person name="Krishnakumar V."/>
            <person name="Bidwell S."/>
            <person name="Rosen B."/>
            <person name="Chan A."/>
            <person name="Zhou S."/>
            <person name="Gentzbittel L."/>
            <person name="Childs K.L."/>
            <person name="Yandell M."/>
            <person name="Gundlach H."/>
            <person name="Mayer K.F."/>
            <person name="Schwartz D.C."/>
            <person name="Town C.D."/>
        </authorList>
    </citation>
    <scope>GENOME REANNOTATION</scope>
    <source>
        <strain evidence="2">A17</strain>
        <strain evidence="4 5">cv. Jemalong A17</strain>
    </source>
</reference>
<dbReference type="EMBL" id="PSQE01000003">
    <property type="protein sequence ID" value="RHN70404.1"/>
    <property type="molecule type" value="Genomic_DNA"/>
</dbReference>
<dbReference type="AlphaFoldDB" id="A0A072V3F5"/>
<dbReference type="HOGENOM" id="CLU_2743797_0_0_1"/>
<feature type="transmembrane region" description="Helical" evidence="1">
    <location>
        <begin position="22"/>
        <end position="42"/>
    </location>
</feature>
<dbReference type="EMBL" id="CM001219">
    <property type="protein sequence ID" value="KEH35853.1"/>
    <property type="molecule type" value="Genomic_DNA"/>
</dbReference>
<dbReference type="Gramene" id="rna18983">
    <property type="protein sequence ID" value="RHN70404.1"/>
    <property type="gene ID" value="gene18983"/>
</dbReference>
<evidence type="ECO:0000256" key="1">
    <source>
        <dbReference type="SAM" id="Phobius"/>
    </source>
</evidence>
<keyword evidence="5" id="KW-1185">Reference proteome</keyword>
<accession>A0A072V3F5</accession>
<dbReference type="Proteomes" id="UP000002051">
    <property type="component" value="Chromosome 3"/>
</dbReference>
<reference evidence="6" key="4">
    <citation type="journal article" date="2018" name="Nat. Plants">
        <title>Whole-genome landscape of Medicago truncatula symbiotic genes.</title>
        <authorList>
            <person name="Pecrix Y."/>
            <person name="Staton S.E."/>
            <person name="Sallet E."/>
            <person name="Lelandais-Briere C."/>
            <person name="Moreau S."/>
            <person name="Carrere S."/>
            <person name="Blein T."/>
            <person name="Jardinaud M.F."/>
            <person name="Latrasse D."/>
            <person name="Zouine M."/>
            <person name="Zahm M."/>
            <person name="Kreplak J."/>
            <person name="Mayjonade B."/>
            <person name="Satge C."/>
            <person name="Perez M."/>
            <person name="Cauet S."/>
            <person name="Marande W."/>
            <person name="Chantry-Darmon C."/>
            <person name="Lopez-Roques C."/>
            <person name="Bouchez O."/>
            <person name="Berard A."/>
            <person name="Debelle F."/>
            <person name="Munos S."/>
            <person name="Bendahmane A."/>
            <person name="Berges H."/>
            <person name="Niebel A."/>
            <person name="Buitink J."/>
            <person name="Frugier F."/>
            <person name="Benhamed M."/>
            <person name="Crespi M."/>
            <person name="Gouzy J."/>
            <person name="Gamas P."/>
        </authorList>
    </citation>
    <scope>NUCLEOTIDE SEQUENCE [LARGE SCALE GENOMIC DNA]</scope>
    <source>
        <strain evidence="6">cv. Jemalong A17</strain>
    </source>
</reference>
<organism evidence="2 5">
    <name type="scientific">Medicago truncatula</name>
    <name type="common">Barrel medic</name>
    <name type="synonym">Medicago tribuloides</name>
    <dbReference type="NCBI Taxonomy" id="3880"/>
    <lineage>
        <taxon>Eukaryota</taxon>
        <taxon>Viridiplantae</taxon>
        <taxon>Streptophyta</taxon>
        <taxon>Embryophyta</taxon>
        <taxon>Tracheophyta</taxon>
        <taxon>Spermatophyta</taxon>
        <taxon>Magnoliopsida</taxon>
        <taxon>eudicotyledons</taxon>
        <taxon>Gunneridae</taxon>
        <taxon>Pentapetalae</taxon>
        <taxon>rosids</taxon>
        <taxon>fabids</taxon>
        <taxon>Fabales</taxon>
        <taxon>Fabaceae</taxon>
        <taxon>Papilionoideae</taxon>
        <taxon>50 kb inversion clade</taxon>
        <taxon>NPAAA clade</taxon>
        <taxon>Hologalegina</taxon>
        <taxon>IRL clade</taxon>
        <taxon>Trifolieae</taxon>
        <taxon>Medicago</taxon>
    </lineage>
</organism>
<dbReference type="EnsemblPlants" id="KEH35853">
    <property type="protein sequence ID" value="KEH35853"/>
    <property type="gene ID" value="MTR_3g103490"/>
</dbReference>
<reference evidence="2 5" key="1">
    <citation type="journal article" date="2011" name="Nature">
        <title>The Medicago genome provides insight into the evolution of rhizobial symbioses.</title>
        <authorList>
            <person name="Young N.D."/>
            <person name="Debelle F."/>
            <person name="Oldroyd G.E."/>
            <person name="Geurts R."/>
            <person name="Cannon S.B."/>
            <person name="Udvardi M.K."/>
            <person name="Benedito V.A."/>
            <person name="Mayer K.F."/>
            <person name="Gouzy J."/>
            <person name="Schoof H."/>
            <person name="Van de Peer Y."/>
            <person name="Proost S."/>
            <person name="Cook D.R."/>
            <person name="Meyers B.C."/>
            <person name="Spannagl M."/>
            <person name="Cheung F."/>
            <person name="De Mita S."/>
            <person name="Krishnakumar V."/>
            <person name="Gundlach H."/>
            <person name="Zhou S."/>
            <person name="Mudge J."/>
            <person name="Bharti A.K."/>
            <person name="Murray J.D."/>
            <person name="Naoumkina M.A."/>
            <person name="Rosen B."/>
            <person name="Silverstein K.A."/>
            <person name="Tang H."/>
            <person name="Rombauts S."/>
            <person name="Zhao P.X."/>
            <person name="Zhou P."/>
            <person name="Barbe V."/>
            <person name="Bardou P."/>
            <person name="Bechner M."/>
            <person name="Bellec A."/>
            <person name="Berger A."/>
            <person name="Berges H."/>
            <person name="Bidwell S."/>
            <person name="Bisseling T."/>
            <person name="Choisne N."/>
            <person name="Couloux A."/>
            <person name="Denny R."/>
            <person name="Deshpande S."/>
            <person name="Dai X."/>
            <person name="Doyle J.J."/>
            <person name="Dudez A.M."/>
            <person name="Farmer A.D."/>
            <person name="Fouteau S."/>
            <person name="Franken C."/>
            <person name="Gibelin C."/>
            <person name="Gish J."/>
            <person name="Goldstein S."/>
            <person name="Gonzalez A.J."/>
            <person name="Green P.J."/>
            <person name="Hallab A."/>
            <person name="Hartog M."/>
            <person name="Hua A."/>
            <person name="Humphray S.J."/>
            <person name="Jeong D.H."/>
            <person name="Jing Y."/>
            <person name="Jocker A."/>
            <person name="Kenton S.M."/>
            <person name="Kim D.J."/>
            <person name="Klee K."/>
            <person name="Lai H."/>
            <person name="Lang C."/>
            <person name="Lin S."/>
            <person name="Macmil S.L."/>
            <person name="Magdelenat G."/>
            <person name="Matthews L."/>
            <person name="McCorrison J."/>
            <person name="Monaghan E.L."/>
            <person name="Mun J.H."/>
            <person name="Najar F.Z."/>
            <person name="Nicholson C."/>
            <person name="Noirot C."/>
            <person name="O'Bleness M."/>
            <person name="Paule C.R."/>
            <person name="Poulain J."/>
            <person name="Prion F."/>
            <person name="Qin B."/>
            <person name="Qu C."/>
            <person name="Retzel E.F."/>
            <person name="Riddle C."/>
            <person name="Sallet E."/>
            <person name="Samain S."/>
            <person name="Samson N."/>
            <person name="Sanders I."/>
            <person name="Saurat O."/>
            <person name="Scarpelli C."/>
            <person name="Schiex T."/>
            <person name="Segurens B."/>
            <person name="Severin A.J."/>
            <person name="Sherrier D.J."/>
            <person name="Shi R."/>
            <person name="Sims S."/>
            <person name="Singer S.R."/>
            <person name="Sinharoy S."/>
            <person name="Sterck L."/>
            <person name="Viollet A."/>
            <person name="Wang B.B."/>
            <person name="Wang K."/>
            <person name="Wang M."/>
            <person name="Wang X."/>
            <person name="Warfsmann J."/>
            <person name="Weissenbach J."/>
            <person name="White D.D."/>
            <person name="White J.D."/>
            <person name="Wiley G.B."/>
            <person name="Wincker P."/>
            <person name="Xing Y."/>
            <person name="Yang L."/>
            <person name="Yao Z."/>
            <person name="Ying F."/>
            <person name="Zhai J."/>
            <person name="Zhou L."/>
            <person name="Zuber A."/>
            <person name="Denarie J."/>
            <person name="Dixon R.A."/>
            <person name="May G.D."/>
            <person name="Schwartz D.C."/>
            <person name="Rogers J."/>
            <person name="Quetier F."/>
            <person name="Town C.D."/>
            <person name="Roe B.A."/>
        </authorList>
    </citation>
    <scope>NUCLEOTIDE SEQUENCE [LARGE SCALE GENOMIC DNA]</scope>
    <source>
        <strain evidence="2">A17</strain>
        <strain evidence="4 5">cv. Jemalong A17</strain>
    </source>
</reference>
<keyword evidence="1" id="KW-0472">Membrane</keyword>
<protein>
    <submittedName>
        <fullName evidence="2">Transmembrane protein, putative</fullName>
    </submittedName>
</protein>
<name>A0A072V3F5_MEDTR</name>
<evidence type="ECO:0000313" key="2">
    <source>
        <dbReference type="EMBL" id="KEH35853.1"/>
    </source>
</evidence>
<evidence type="ECO:0000313" key="4">
    <source>
        <dbReference type="EnsemblPlants" id="KEH35853"/>
    </source>
</evidence>
<dbReference type="Proteomes" id="UP000265566">
    <property type="component" value="Chromosome 3"/>
</dbReference>
<evidence type="ECO:0000313" key="6">
    <source>
        <dbReference type="Proteomes" id="UP000265566"/>
    </source>
</evidence>
<keyword evidence="1" id="KW-1133">Transmembrane helix</keyword>